<accession>A0A7S8FCX3</accession>
<dbReference type="KEGG" id="nkf:Nkreftii_001248"/>
<reference evidence="1 2" key="1">
    <citation type="journal article" date="2020" name="ISME J.">
        <title>Enrichment and physiological characterization of a novel comammox Nitrospira indicates ammonium inhibition of complete nitrification.</title>
        <authorList>
            <person name="Sakoula D."/>
            <person name="Koch H."/>
            <person name="Frank J."/>
            <person name="Jetten M.S.M."/>
            <person name="van Kessel M.A.H.J."/>
            <person name="Lucker S."/>
        </authorList>
    </citation>
    <scope>NUCLEOTIDE SEQUENCE [LARGE SCALE GENOMIC DNA]</scope>
    <source>
        <strain evidence="1">Comreactor17</strain>
    </source>
</reference>
<protein>
    <submittedName>
        <fullName evidence="1">Uncharacterized protein</fullName>
    </submittedName>
</protein>
<dbReference type="Gene3D" id="3.40.50.2000">
    <property type="entry name" value="Glycogen Phosphorylase B"/>
    <property type="match status" value="1"/>
</dbReference>
<organism evidence="1 2">
    <name type="scientific">Candidatus Nitrospira kreftii</name>
    <dbReference type="NCBI Taxonomy" id="2652173"/>
    <lineage>
        <taxon>Bacteria</taxon>
        <taxon>Pseudomonadati</taxon>
        <taxon>Nitrospirota</taxon>
        <taxon>Nitrospiria</taxon>
        <taxon>Nitrospirales</taxon>
        <taxon>Nitrospiraceae</taxon>
        <taxon>Nitrospira</taxon>
    </lineage>
</organism>
<evidence type="ECO:0000313" key="2">
    <source>
        <dbReference type="Proteomes" id="UP000593737"/>
    </source>
</evidence>
<dbReference type="AlphaFoldDB" id="A0A7S8FCX3"/>
<proteinExistence type="predicted"/>
<dbReference type="SUPFAM" id="SSF53756">
    <property type="entry name" value="UDP-Glycosyltransferase/glycogen phosphorylase"/>
    <property type="match status" value="1"/>
</dbReference>
<sequence>MGEKFESVYALKERVPALIERGDLNRALVLIHDFVERIITEPLCTSQVFGSKELDRLCQHIGEENFIAVRREVTDTPPSQNSQPIVCYIVTKLQKSGGHTRVIADFIKARPEAKHVLLSTELEGESDADYLTNGSIRPDNLVIELAPKGSYHRKLTWLQKRLLEIHPVKVYLFNHHQDSVAVAAIQPDMGLDGSFYHHGDHHLCLGVYLFHLEHIDPHPMGYHNCRDALGISNSYVPLTVDDKGDRPADWSFLSDGMLTTCTAARSNKIEIPYFVSYVELMPKLLKATRGRHIHIGRLTPWALFNIRRELKRFGIQSERFIYTPWVPSVWKSLHDFRVDLYISSFPHGGALTLIEAMGAGVPVVLHRHLFSQVLSVIDLAYPEAFCWRYPEEFIDYCSGLKPQNLKEQSILGRRQYETFHKWETFKEAVADPRKMIAPSNLPTSFSPQPDEWACWMENQLSWERLANRGIYRLFKKIRAEFF</sequence>
<dbReference type="CDD" id="cd01635">
    <property type="entry name" value="Glycosyltransferase_GTB-type"/>
    <property type="match status" value="1"/>
</dbReference>
<gene>
    <name evidence="1" type="ORF">Nkreftii_001248</name>
</gene>
<dbReference type="Proteomes" id="UP000593737">
    <property type="component" value="Chromosome"/>
</dbReference>
<name>A0A7S8FCX3_9BACT</name>
<dbReference type="EMBL" id="CP047423">
    <property type="protein sequence ID" value="QPD03474.1"/>
    <property type="molecule type" value="Genomic_DNA"/>
</dbReference>
<evidence type="ECO:0000313" key="1">
    <source>
        <dbReference type="EMBL" id="QPD03474.1"/>
    </source>
</evidence>